<feature type="non-terminal residue" evidence="1">
    <location>
        <position position="171"/>
    </location>
</feature>
<dbReference type="EMBL" id="DWWV01000053">
    <property type="protein sequence ID" value="HJC10073.1"/>
    <property type="molecule type" value="Genomic_DNA"/>
</dbReference>
<keyword evidence="1" id="KW-0067">ATP-binding</keyword>
<reference evidence="1" key="2">
    <citation type="submission" date="2021-04" db="EMBL/GenBank/DDBJ databases">
        <authorList>
            <person name="Gilroy R."/>
        </authorList>
    </citation>
    <scope>NUCLEOTIDE SEQUENCE</scope>
    <source>
        <strain evidence="1">ChiSxjej6B18-287</strain>
    </source>
</reference>
<dbReference type="GO" id="GO:0005524">
    <property type="term" value="F:ATP binding"/>
    <property type="evidence" value="ECO:0007669"/>
    <property type="project" value="UniProtKB-KW"/>
</dbReference>
<keyword evidence="1" id="KW-0547">Nucleotide-binding</keyword>
<sequence>MKKLFGFLKPYALQVVVIICVLMVQAYCDLSLPAYTSDIVNVGIQQSGIDEKVPEALAGEDLNLILAFVPEEDRAEVADAYEESSDSYDYEGTVMALKEQVKEDDSQLEELSDQMGLPMVMAMAAEESGINMNGAEGMTGEASGQMEDLPDSMVEQAVAAYIQSAYEKIGI</sequence>
<dbReference type="AlphaFoldDB" id="A0A9D2N4Z8"/>
<accession>A0A9D2N4Z8</accession>
<evidence type="ECO:0000313" key="2">
    <source>
        <dbReference type="Proteomes" id="UP000823893"/>
    </source>
</evidence>
<proteinExistence type="predicted"/>
<dbReference type="Proteomes" id="UP000823893">
    <property type="component" value="Unassembled WGS sequence"/>
</dbReference>
<organism evidence="1 2">
    <name type="scientific">Candidatus Blautia merdigallinarum</name>
    <dbReference type="NCBI Taxonomy" id="2838495"/>
    <lineage>
        <taxon>Bacteria</taxon>
        <taxon>Bacillati</taxon>
        <taxon>Bacillota</taxon>
        <taxon>Clostridia</taxon>
        <taxon>Lachnospirales</taxon>
        <taxon>Lachnospiraceae</taxon>
        <taxon>Blautia</taxon>
    </lineage>
</organism>
<reference evidence="1" key="1">
    <citation type="journal article" date="2021" name="PeerJ">
        <title>Extensive microbial diversity within the chicken gut microbiome revealed by metagenomics and culture.</title>
        <authorList>
            <person name="Gilroy R."/>
            <person name="Ravi A."/>
            <person name="Getino M."/>
            <person name="Pursley I."/>
            <person name="Horton D.L."/>
            <person name="Alikhan N.F."/>
            <person name="Baker D."/>
            <person name="Gharbi K."/>
            <person name="Hall N."/>
            <person name="Watson M."/>
            <person name="Adriaenssens E.M."/>
            <person name="Foster-Nyarko E."/>
            <person name="Jarju S."/>
            <person name="Secka A."/>
            <person name="Antonio M."/>
            <person name="Oren A."/>
            <person name="Chaudhuri R.R."/>
            <person name="La Ragione R."/>
            <person name="Hildebrand F."/>
            <person name="Pallen M.J."/>
        </authorList>
    </citation>
    <scope>NUCLEOTIDE SEQUENCE</scope>
    <source>
        <strain evidence="1">ChiSxjej6B18-287</strain>
    </source>
</reference>
<evidence type="ECO:0000313" key="1">
    <source>
        <dbReference type="EMBL" id="HJC10073.1"/>
    </source>
</evidence>
<name>A0A9D2N4Z8_9FIRM</name>
<comment type="caution">
    <text evidence="1">The sequence shown here is derived from an EMBL/GenBank/DDBJ whole genome shotgun (WGS) entry which is preliminary data.</text>
</comment>
<gene>
    <name evidence="1" type="ORF">H9935_04575</name>
</gene>
<protein>
    <submittedName>
        <fullName evidence="1">ABC transporter ATP-binding protein</fullName>
    </submittedName>
</protein>